<gene>
    <name evidence="10" type="ORF">SLS53_008545</name>
</gene>
<name>A0AAN9U5L7_9PEZI</name>
<sequence length="595" mass="65725">MNEADRLQYETQSKELRLELKTWELDFAKRHNGSKPGRDDIKANPNIASMYKNYNKLRDILSGKIPPPPPQSKDHDNNEADANDTKRKRKSQNPPTLTPSSKRFRPAETPSRSTHVTTTAVTPSLSRQLFTPTVPTSIGPTPQRDGRVLGLFDFLPFKDAEIESPSRPKRPVRESKAAGSTTHAQGNNNNHNHNAVQGNETPRKGKYTIDTGVGIAIDLARTPNSRGSSSSSSSRPQQQPQRTPRKEDTLLVTPSHQRHDGNRVAKTPSSSRSSVSRLQFQTPSFLRRIPMPKINEGDEFVSPQPIRLPRKPMVRGLSSILADLRRTEEEHLDDELEALREMENEGTSTKPVENLSKTKPAPAQANKQTGEPPTLDTILAEDTQKQNMNLLGGFDDEALYDSQDDTNEGVDQHGNPLKVYKKKGQKRTTRKANMRPVRTRRPPPTGATPGAAAKQAAGGEDGDEDGVVPETQHGASGPAHSDNQRRQQDDDDQDDPAILSGSEFGGSEYDDDEDELAMDQTQKPRKLAGKLGNKKQSASVATTAKKGHDEKPDGKVKKAAKKVNELAHANFKRLKLRNSGAKGGPGFNSRFRRRR</sequence>
<reference evidence="10 11" key="1">
    <citation type="journal article" date="2023" name="PLoS ONE">
        <title>Cytospora paraplurivora sp. nov. isolated from orchards with fruit tree decline syndrome in Ontario, Canada.</title>
        <authorList>
            <person name="Ilyukhin E."/>
            <person name="Nguyen H.D.T."/>
            <person name="Castle A.J."/>
            <person name="Ellouze W."/>
        </authorList>
    </citation>
    <scope>NUCLEOTIDE SEQUENCE [LARGE SCALE GENOMIC DNA]</scope>
    <source>
        <strain evidence="10 11">FDS-564</strain>
    </source>
</reference>
<feature type="compositionally biased region" description="Basic residues" evidence="9">
    <location>
        <begin position="419"/>
        <end position="441"/>
    </location>
</feature>
<feature type="compositionally biased region" description="Low complexity" evidence="9">
    <location>
        <begin position="447"/>
        <end position="458"/>
    </location>
</feature>
<evidence type="ECO:0000256" key="2">
    <source>
        <dbReference type="ARBA" id="ARBA00007276"/>
    </source>
</evidence>
<dbReference type="PANTHER" id="PTHR28124">
    <property type="entry name" value="DNA REPLICATION REGULATOR SLD2"/>
    <property type="match status" value="1"/>
</dbReference>
<dbReference type="InterPro" id="IPR021110">
    <property type="entry name" value="DNA_rep_checkpnt_protein"/>
</dbReference>
<feature type="region of interest" description="Disordered" evidence="9">
    <location>
        <begin position="575"/>
        <end position="595"/>
    </location>
</feature>
<feature type="compositionally biased region" description="Polar residues" evidence="9">
    <location>
        <begin position="345"/>
        <end position="357"/>
    </location>
</feature>
<evidence type="ECO:0000313" key="11">
    <source>
        <dbReference type="Proteomes" id="UP001320245"/>
    </source>
</evidence>
<dbReference type="PANTHER" id="PTHR28124:SF1">
    <property type="entry name" value="DNA REPLICATION REGULATOR SLD2"/>
    <property type="match status" value="1"/>
</dbReference>
<dbReference type="GO" id="GO:0006270">
    <property type="term" value="P:DNA replication initiation"/>
    <property type="evidence" value="ECO:0007669"/>
    <property type="project" value="UniProtKB-UniRule"/>
</dbReference>
<feature type="compositionally biased region" description="Acidic residues" evidence="9">
    <location>
        <begin position="508"/>
        <end position="517"/>
    </location>
</feature>
<evidence type="ECO:0000256" key="5">
    <source>
        <dbReference type="ARBA" id="ARBA00023242"/>
    </source>
</evidence>
<evidence type="ECO:0000256" key="1">
    <source>
        <dbReference type="ARBA" id="ARBA00004123"/>
    </source>
</evidence>
<comment type="subcellular location">
    <subcellularLocation>
        <location evidence="1 8">Nucleus</location>
    </subcellularLocation>
</comment>
<dbReference type="EMBL" id="JAJSPL020000052">
    <property type="protein sequence ID" value="KAK7732256.1"/>
    <property type="molecule type" value="Genomic_DNA"/>
</dbReference>
<feature type="region of interest" description="Disordered" evidence="9">
    <location>
        <begin position="337"/>
        <end position="558"/>
    </location>
</feature>
<keyword evidence="4 8" id="KW-0235">DNA replication</keyword>
<feature type="region of interest" description="Disordered" evidence="9">
    <location>
        <begin position="58"/>
        <end position="145"/>
    </location>
</feature>
<feature type="region of interest" description="Disordered" evidence="9">
    <location>
        <begin position="221"/>
        <end position="303"/>
    </location>
</feature>
<evidence type="ECO:0000313" key="10">
    <source>
        <dbReference type="EMBL" id="KAK7732256.1"/>
    </source>
</evidence>
<dbReference type="GO" id="GO:0031261">
    <property type="term" value="C:DNA replication preinitiation complex"/>
    <property type="evidence" value="ECO:0007669"/>
    <property type="project" value="TreeGrafter"/>
</dbReference>
<feature type="compositionally biased region" description="Basic and acidic residues" evidence="9">
    <location>
        <begin position="546"/>
        <end position="556"/>
    </location>
</feature>
<protein>
    <recommendedName>
        <fullName evidence="3 8">DNA replication regulator SLD2</fullName>
    </recommendedName>
</protein>
<evidence type="ECO:0000256" key="7">
    <source>
        <dbReference type="ARBA" id="ARBA00025253"/>
    </source>
</evidence>
<evidence type="ECO:0000256" key="9">
    <source>
        <dbReference type="SAM" id="MobiDB-lite"/>
    </source>
</evidence>
<accession>A0AAN9U5L7</accession>
<comment type="similarity">
    <text evidence="2 8">Belongs to the SLD2 family.</text>
</comment>
<dbReference type="InterPro" id="IPR040203">
    <property type="entry name" value="Sld2"/>
</dbReference>
<dbReference type="AlphaFoldDB" id="A0AAN9U5L7"/>
<dbReference type="GO" id="GO:0003697">
    <property type="term" value="F:single-stranded DNA binding"/>
    <property type="evidence" value="ECO:0007669"/>
    <property type="project" value="TreeGrafter"/>
</dbReference>
<keyword evidence="11" id="KW-1185">Reference proteome</keyword>
<evidence type="ECO:0000256" key="3">
    <source>
        <dbReference type="ARBA" id="ARBA00018363"/>
    </source>
</evidence>
<dbReference type="Pfam" id="PF11719">
    <property type="entry name" value="Drc1-Sld2"/>
    <property type="match status" value="1"/>
</dbReference>
<evidence type="ECO:0000256" key="8">
    <source>
        <dbReference type="RuleBase" id="RU367067"/>
    </source>
</evidence>
<feature type="compositionally biased region" description="Polar residues" evidence="9">
    <location>
        <begin position="92"/>
        <end position="101"/>
    </location>
</feature>
<dbReference type="GO" id="GO:0000727">
    <property type="term" value="P:double-strand break repair via break-induced replication"/>
    <property type="evidence" value="ECO:0007669"/>
    <property type="project" value="TreeGrafter"/>
</dbReference>
<comment type="function">
    <text evidence="7 8">Has a role in the initiation of DNA replication. Required at S-phase checkpoint.</text>
</comment>
<feature type="compositionally biased region" description="Basic and acidic residues" evidence="9">
    <location>
        <begin position="160"/>
        <end position="176"/>
    </location>
</feature>
<feature type="compositionally biased region" description="Acidic residues" evidence="9">
    <location>
        <begin position="394"/>
        <end position="408"/>
    </location>
</feature>
<dbReference type="FunFam" id="1.10.10.1460:FF:000001">
    <property type="entry name" value="DNA replication regulator Sld2"/>
    <property type="match status" value="1"/>
</dbReference>
<dbReference type="Proteomes" id="UP001320245">
    <property type="component" value="Unassembled WGS sequence"/>
</dbReference>
<keyword evidence="5 8" id="KW-0539">Nucleus</keyword>
<comment type="caution">
    <text evidence="10">The sequence shown here is derived from an EMBL/GenBank/DDBJ whole genome shotgun (WGS) entry which is preliminary data.</text>
</comment>
<feature type="region of interest" description="Disordered" evidence="9">
    <location>
        <begin position="160"/>
        <end position="207"/>
    </location>
</feature>
<dbReference type="CDD" id="cd22289">
    <property type="entry name" value="RecQL4_SLD2_NTD"/>
    <property type="match status" value="1"/>
</dbReference>
<feature type="compositionally biased region" description="Polar residues" evidence="9">
    <location>
        <begin position="110"/>
        <end position="140"/>
    </location>
</feature>
<dbReference type="GO" id="GO:0003688">
    <property type="term" value="F:DNA replication origin binding"/>
    <property type="evidence" value="ECO:0007669"/>
    <property type="project" value="TreeGrafter"/>
</dbReference>
<evidence type="ECO:0000256" key="4">
    <source>
        <dbReference type="ARBA" id="ARBA00022705"/>
    </source>
</evidence>
<proteinExistence type="inferred from homology"/>
<dbReference type="Gene3D" id="1.10.10.1460">
    <property type="match status" value="1"/>
</dbReference>
<feature type="compositionally biased region" description="Low complexity" evidence="9">
    <location>
        <begin position="223"/>
        <end position="242"/>
    </location>
</feature>
<organism evidence="10 11">
    <name type="scientific">Cytospora paraplurivora</name>
    <dbReference type="NCBI Taxonomy" id="2898453"/>
    <lineage>
        <taxon>Eukaryota</taxon>
        <taxon>Fungi</taxon>
        <taxon>Dikarya</taxon>
        <taxon>Ascomycota</taxon>
        <taxon>Pezizomycotina</taxon>
        <taxon>Sordariomycetes</taxon>
        <taxon>Sordariomycetidae</taxon>
        <taxon>Diaporthales</taxon>
        <taxon>Cytosporaceae</taxon>
        <taxon>Cytospora</taxon>
    </lineage>
</organism>
<evidence type="ECO:0000256" key="6">
    <source>
        <dbReference type="ARBA" id="ARBA00023306"/>
    </source>
</evidence>
<dbReference type="GO" id="GO:1902977">
    <property type="term" value="P:mitotic DNA replication preinitiation complex assembly"/>
    <property type="evidence" value="ECO:0007669"/>
    <property type="project" value="TreeGrafter"/>
</dbReference>
<keyword evidence="6 8" id="KW-0131">Cell cycle</keyword>